<protein>
    <submittedName>
        <fullName evidence="1">Uncharacterized protein</fullName>
    </submittedName>
</protein>
<name>A0A1R1RW66_9BACI</name>
<organism evidence="1 2">
    <name type="scientific">Bacillus swezeyi</name>
    <dbReference type="NCBI Taxonomy" id="1925020"/>
    <lineage>
        <taxon>Bacteria</taxon>
        <taxon>Bacillati</taxon>
        <taxon>Bacillota</taxon>
        <taxon>Bacilli</taxon>
        <taxon>Bacillales</taxon>
        <taxon>Bacillaceae</taxon>
        <taxon>Bacillus</taxon>
    </lineage>
</organism>
<keyword evidence="2" id="KW-1185">Reference proteome</keyword>
<evidence type="ECO:0000313" key="1">
    <source>
        <dbReference type="EMBL" id="OMI06047.1"/>
    </source>
</evidence>
<dbReference type="AlphaFoldDB" id="A0A1R1RW66"/>
<dbReference type="Proteomes" id="UP000187367">
    <property type="component" value="Unassembled WGS sequence"/>
</dbReference>
<comment type="caution">
    <text evidence="1">The sequence shown here is derived from an EMBL/GenBank/DDBJ whole genome shotgun (WGS) entry which is preliminary data.</text>
</comment>
<evidence type="ECO:0000313" key="2">
    <source>
        <dbReference type="Proteomes" id="UP000187367"/>
    </source>
</evidence>
<reference evidence="1 2" key="1">
    <citation type="submission" date="2017-01" db="EMBL/GenBank/DDBJ databases">
        <title>Bacillus phylogenomics.</title>
        <authorList>
            <person name="Dunlap C."/>
        </authorList>
    </citation>
    <scope>NUCLEOTIDE SEQUENCE [LARGE SCALE GENOMIC DNA]</scope>
    <source>
        <strain evidence="1 2">NRRL B-41282</strain>
    </source>
</reference>
<accession>A0A1R1QN24</accession>
<sequence>MILRFLKSVVITKISCRRSLEQRNSSSFNFFTLWMGTVHHIPNYIAVRFFTTGIITVSSNSIPCYKFLLR</sequence>
<dbReference type="EMBL" id="MTJL01000016">
    <property type="protein sequence ID" value="OMI06047.1"/>
    <property type="molecule type" value="Genomic_DNA"/>
</dbReference>
<accession>A0A1R1RW66</accession>
<gene>
    <name evidence="1" type="ORF">BW143_08905</name>
</gene>
<proteinExistence type="predicted"/>